<proteinExistence type="inferred from homology"/>
<evidence type="ECO:0000256" key="5">
    <source>
        <dbReference type="ARBA" id="ARBA00022679"/>
    </source>
</evidence>
<protein>
    <submittedName>
        <fullName evidence="11">Uncharacterized protein</fullName>
    </submittedName>
</protein>
<evidence type="ECO:0000256" key="7">
    <source>
        <dbReference type="ARBA" id="ARBA00022989"/>
    </source>
</evidence>
<feature type="compositionally biased region" description="Polar residues" evidence="9">
    <location>
        <begin position="651"/>
        <end position="663"/>
    </location>
</feature>
<evidence type="ECO:0000256" key="10">
    <source>
        <dbReference type="SAM" id="Phobius"/>
    </source>
</evidence>
<keyword evidence="7 10" id="KW-1133">Transmembrane helix</keyword>
<dbReference type="AlphaFoldDB" id="A0A8H4IN39"/>
<keyword evidence="6 10" id="KW-0812">Transmembrane</keyword>
<feature type="transmembrane region" description="Helical" evidence="10">
    <location>
        <begin position="147"/>
        <end position="168"/>
    </location>
</feature>
<organism evidence="11 12">
    <name type="scientific">Botryosphaeria dothidea</name>
    <dbReference type="NCBI Taxonomy" id="55169"/>
    <lineage>
        <taxon>Eukaryota</taxon>
        <taxon>Fungi</taxon>
        <taxon>Dikarya</taxon>
        <taxon>Ascomycota</taxon>
        <taxon>Pezizomycotina</taxon>
        <taxon>Dothideomycetes</taxon>
        <taxon>Dothideomycetes incertae sedis</taxon>
        <taxon>Botryosphaeriales</taxon>
        <taxon>Botryosphaeriaceae</taxon>
        <taxon>Botryosphaeria</taxon>
    </lineage>
</organism>
<evidence type="ECO:0000313" key="12">
    <source>
        <dbReference type="Proteomes" id="UP000572817"/>
    </source>
</evidence>
<dbReference type="GO" id="GO:0005743">
    <property type="term" value="C:mitochondrial inner membrane"/>
    <property type="evidence" value="ECO:0007669"/>
    <property type="project" value="TreeGrafter"/>
</dbReference>
<dbReference type="EMBL" id="WWBZ02000051">
    <property type="protein sequence ID" value="KAF4304296.1"/>
    <property type="molecule type" value="Genomic_DNA"/>
</dbReference>
<comment type="caution">
    <text evidence="11">The sequence shown here is derived from an EMBL/GenBank/DDBJ whole genome shotgun (WGS) entry which is preliminary data.</text>
</comment>
<dbReference type="InterPro" id="IPR000537">
    <property type="entry name" value="UbiA_prenyltransferase"/>
</dbReference>
<evidence type="ECO:0000256" key="8">
    <source>
        <dbReference type="ARBA" id="ARBA00023136"/>
    </source>
</evidence>
<feature type="transmembrane region" description="Helical" evidence="10">
    <location>
        <begin position="177"/>
        <end position="195"/>
    </location>
</feature>
<dbReference type="Gene3D" id="1.20.58.340">
    <property type="entry name" value="Magnesium transport protein CorA, transmembrane region"/>
    <property type="match status" value="1"/>
</dbReference>
<dbReference type="GO" id="GO:0008412">
    <property type="term" value="F:4-hydroxybenzoate polyprenyltransferase activity"/>
    <property type="evidence" value="ECO:0007669"/>
    <property type="project" value="TreeGrafter"/>
</dbReference>
<name>A0A8H4IN39_9PEZI</name>
<evidence type="ECO:0000313" key="11">
    <source>
        <dbReference type="EMBL" id="KAF4304296.1"/>
    </source>
</evidence>
<dbReference type="FunFam" id="1.20.120.1780:FF:000001">
    <property type="entry name" value="4-hydroxybenzoate octaprenyltransferase"/>
    <property type="match status" value="1"/>
</dbReference>
<sequence>MSINKPETAASEKIQTPTAAQNSDTLRIFPAAWRPYVELTRMHKAAGLTCFTFPYLIGLLFATSALSPSSSASPKNIVGLGCLLFFDSFLLRSYACVWNDNVDQDLDRKVARCRNRPIARGAVSTTGATIFTVVLVALRLFLLQYLLSTRCAIHGLVTTALVVIYPYLKRVSNYPQLWLGFAIAGAIPLTCAAIEDVLRNGSLATSSPSTSGVLALSLAHVCWIVIYDTVYGFQDLQDDLKAGVKSMAVRFRKSPKAFFFSVALVQTALLFLSGIHAGLKLPFFAGSVGSTVGLLYMFVTVDLRDPSSCRWFFASGQWISEQPDYTLPRSVLEAFEAIVLSMLVASHTAVLIDTAYTTWIPWSPEETSILKVNDYNEVVEEKGKAAEYCMRQAQKDLLDTITEDTSRSTTVHTGVGTRFTLSILLQSSLERPLKNEEQTVDIYRDLCRDLHRRVFHQRPRRRLLGKIHLLQEEIHAILKVRRTQQKVLLKFYKTIDPDGVYYITDPAENAQCHLSVPLLAAAIEFARSDEEELFWIQTHLAELEQKARHRIKVLDEGHGKAISTFTLVTVVFLPLRFVSSYMGMNTADIRDMGDTQNRFWIIVVPVTTVVMGAAMVLAYQGHEVKRWLLKTARHRKQRDRRQRGAGAGEQDSTTQQSWLTALSEQARRSRGDEESGPNG</sequence>
<evidence type="ECO:0000256" key="9">
    <source>
        <dbReference type="SAM" id="MobiDB-lite"/>
    </source>
</evidence>
<keyword evidence="8 10" id="KW-0472">Membrane</keyword>
<feature type="transmembrane region" description="Helical" evidence="10">
    <location>
        <begin position="77"/>
        <end position="97"/>
    </location>
</feature>
<keyword evidence="12" id="KW-1185">Reference proteome</keyword>
<dbReference type="InterPro" id="IPR044878">
    <property type="entry name" value="UbiA_sf"/>
</dbReference>
<comment type="pathway">
    <text evidence="3">Secondary metabolite biosynthesis; terpenoid biosynthesis.</text>
</comment>
<feature type="transmembrane region" description="Helical" evidence="10">
    <location>
        <begin position="561"/>
        <end position="579"/>
    </location>
</feature>
<accession>A0A8H4IN39</accession>
<dbReference type="OrthoDB" id="18170at2759"/>
<dbReference type="FunFam" id="1.10.357.140:FF:000008">
    <property type="entry name" value="4-hydroxybenzoate octaprenyltransferase"/>
    <property type="match status" value="1"/>
</dbReference>
<dbReference type="PANTHER" id="PTHR11048">
    <property type="entry name" value="PRENYLTRANSFERASES"/>
    <property type="match status" value="1"/>
</dbReference>
<dbReference type="InterPro" id="IPR002523">
    <property type="entry name" value="MgTranspt_CorA/ZnTranspt_ZntB"/>
</dbReference>
<feature type="transmembrane region" description="Helical" evidence="10">
    <location>
        <begin position="118"/>
        <end position="141"/>
    </location>
</feature>
<dbReference type="GO" id="GO:0046873">
    <property type="term" value="F:metal ion transmembrane transporter activity"/>
    <property type="evidence" value="ECO:0007669"/>
    <property type="project" value="InterPro"/>
</dbReference>
<dbReference type="Gene3D" id="1.20.120.1780">
    <property type="entry name" value="UbiA prenyltransferase"/>
    <property type="match status" value="1"/>
</dbReference>
<dbReference type="SUPFAM" id="SSF144083">
    <property type="entry name" value="Magnesium transport protein CorA, transmembrane region"/>
    <property type="match status" value="1"/>
</dbReference>
<reference evidence="11" key="1">
    <citation type="submission" date="2020-04" db="EMBL/GenBank/DDBJ databases">
        <title>Genome Assembly and Annotation of Botryosphaeria dothidea sdau 11-99, a Latent Pathogen of Apple Fruit Ring Rot in China.</title>
        <authorList>
            <person name="Yu C."/>
            <person name="Diao Y."/>
            <person name="Lu Q."/>
            <person name="Zhao J."/>
            <person name="Cui S."/>
            <person name="Peng C."/>
            <person name="He B."/>
            <person name="Liu H."/>
        </authorList>
    </citation>
    <scope>NUCLEOTIDE SEQUENCE [LARGE SCALE GENOMIC DNA]</scope>
    <source>
        <strain evidence="11">Sdau11-99</strain>
    </source>
</reference>
<feature type="transmembrane region" description="Helical" evidence="10">
    <location>
        <begin position="599"/>
        <end position="619"/>
    </location>
</feature>
<dbReference type="Gene3D" id="1.10.357.140">
    <property type="entry name" value="UbiA prenyltransferase"/>
    <property type="match status" value="1"/>
</dbReference>
<dbReference type="Pfam" id="PF01040">
    <property type="entry name" value="UbiA"/>
    <property type="match status" value="1"/>
</dbReference>
<dbReference type="PANTHER" id="PTHR11048:SF39">
    <property type="entry name" value="POLYPRENYL TRANSFERASE AUSN"/>
    <property type="match status" value="1"/>
</dbReference>
<dbReference type="Proteomes" id="UP000572817">
    <property type="component" value="Unassembled WGS sequence"/>
</dbReference>
<feature type="transmembrane region" description="Helical" evidence="10">
    <location>
        <begin position="215"/>
        <end position="236"/>
    </location>
</feature>
<evidence type="ECO:0000256" key="1">
    <source>
        <dbReference type="ARBA" id="ARBA00001946"/>
    </source>
</evidence>
<dbReference type="CDD" id="cd13959">
    <property type="entry name" value="PT_UbiA_COQ2"/>
    <property type="match status" value="1"/>
</dbReference>
<feature type="compositionally biased region" description="Basic residues" evidence="9">
    <location>
        <begin position="633"/>
        <end position="643"/>
    </location>
</feature>
<evidence type="ECO:0000256" key="2">
    <source>
        <dbReference type="ARBA" id="ARBA00004141"/>
    </source>
</evidence>
<gene>
    <name evidence="11" type="ORF">GTA08_BOTSDO08111</name>
</gene>
<comment type="subcellular location">
    <subcellularLocation>
        <location evidence="2">Membrane</location>
        <topology evidence="2">Multi-pass membrane protein</topology>
    </subcellularLocation>
</comment>
<evidence type="ECO:0000256" key="6">
    <source>
        <dbReference type="ARBA" id="ARBA00022692"/>
    </source>
</evidence>
<comment type="cofactor">
    <cofactor evidence="1">
        <name>Mg(2+)</name>
        <dbReference type="ChEBI" id="CHEBI:18420"/>
    </cofactor>
</comment>
<dbReference type="Pfam" id="PF01544">
    <property type="entry name" value="CorA"/>
    <property type="match status" value="1"/>
</dbReference>
<evidence type="ECO:0000256" key="4">
    <source>
        <dbReference type="ARBA" id="ARBA00005985"/>
    </source>
</evidence>
<dbReference type="InterPro" id="IPR039653">
    <property type="entry name" value="Prenyltransferase"/>
</dbReference>
<feature type="transmembrane region" description="Helical" evidence="10">
    <location>
        <begin position="45"/>
        <end position="65"/>
    </location>
</feature>
<keyword evidence="5" id="KW-0808">Transferase</keyword>
<dbReference type="GO" id="GO:0006744">
    <property type="term" value="P:ubiquinone biosynthetic process"/>
    <property type="evidence" value="ECO:0007669"/>
    <property type="project" value="TreeGrafter"/>
</dbReference>
<feature type="region of interest" description="Disordered" evidence="9">
    <location>
        <begin position="633"/>
        <end position="679"/>
    </location>
</feature>
<comment type="similarity">
    <text evidence="4">Belongs to the UbiA prenyltransferase family.</text>
</comment>
<feature type="transmembrane region" description="Helical" evidence="10">
    <location>
        <begin position="257"/>
        <end position="277"/>
    </location>
</feature>
<evidence type="ECO:0000256" key="3">
    <source>
        <dbReference type="ARBA" id="ARBA00004721"/>
    </source>
</evidence>
<dbReference type="InterPro" id="IPR045863">
    <property type="entry name" value="CorA_TM1_TM2"/>
</dbReference>